<accession>A0A3P8V0E6</accession>
<comment type="similarity">
    <text evidence="2 13">Belongs to the short-chain dehydrogenases/reductases (SDR) family.</text>
</comment>
<feature type="transmembrane region" description="Helical" evidence="14">
    <location>
        <begin position="50"/>
        <end position="74"/>
    </location>
</feature>
<reference evidence="15" key="2">
    <citation type="submission" date="2025-08" db="UniProtKB">
        <authorList>
            <consortium name="Ensembl"/>
        </authorList>
    </citation>
    <scope>IDENTIFICATION</scope>
</reference>
<dbReference type="PANTHER" id="PTHR43313:SF2">
    <property type="entry name" value="11-BETA-HYDROXYSTEROID DEHYDROGENASE TYPE 2"/>
    <property type="match status" value="1"/>
</dbReference>
<keyword evidence="14" id="KW-1133">Transmembrane helix</keyword>
<keyword evidence="14" id="KW-0472">Membrane</keyword>
<dbReference type="AlphaFoldDB" id="A0A3P8V0E6"/>
<evidence type="ECO:0000256" key="12">
    <source>
        <dbReference type="ARBA" id="ARBA00048774"/>
    </source>
</evidence>
<dbReference type="Gene3D" id="3.40.50.720">
    <property type="entry name" value="NAD(P)-binding Rossmann-like Domain"/>
    <property type="match status" value="1"/>
</dbReference>
<dbReference type="PRINTS" id="PR00081">
    <property type="entry name" value="GDHRDH"/>
</dbReference>
<dbReference type="Proteomes" id="UP000265120">
    <property type="component" value="Chromosome 5"/>
</dbReference>
<evidence type="ECO:0000256" key="9">
    <source>
        <dbReference type="ARBA" id="ARBA00047650"/>
    </source>
</evidence>
<keyword evidence="3" id="KW-0560">Oxidoreductase</keyword>
<reference evidence="15" key="3">
    <citation type="submission" date="2025-09" db="UniProtKB">
        <authorList>
            <consortium name="Ensembl"/>
        </authorList>
    </citation>
    <scope>IDENTIFICATION</scope>
</reference>
<dbReference type="GO" id="GO:0034650">
    <property type="term" value="P:cortisol metabolic process"/>
    <property type="evidence" value="ECO:0007669"/>
    <property type="project" value="Ensembl"/>
</dbReference>
<dbReference type="Pfam" id="PF00106">
    <property type="entry name" value="adh_short"/>
    <property type="match status" value="1"/>
</dbReference>
<comment type="catalytic activity">
    <reaction evidence="11">
        <text>11beta,17beta-dihydroxyandrost-4-ene-3-one + NAD(+) = 17beta-hydroxyandrost-4-ene-3,11-dione + NADH + H(+)</text>
        <dbReference type="Rhea" id="RHEA:69368"/>
        <dbReference type="ChEBI" id="CHEBI:15378"/>
        <dbReference type="ChEBI" id="CHEBI:34133"/>
        <dbReference type="ChEBI" id="CHEBI:57540"/>
        <dbReference type="ChEBI" id="CHEBI:57945"/>
        <dbReference type="ChEBI" id="CHEBI:81481"/>
    </reaction>
    <physiologicalReaction direction="left-to-right" evidence="11">
        <dbReference type="Rhea" id="RHEA:69369"/>
    </physiologicalReaction>
</comment>
<evidence type="ECO:0000313" key="16">
    <source>
        <dbReference type="Proteomes" id="UP000265120"/>
    </source>
</evidence>
<dbReference type="GO" id="GO:0033555">
    <property type="term" value="P:multicellular organismal response to stress"/>
    <property type="evidence" value="ECO:0007669"/>
    <property type="project" value="Ensembl"/>
</dbReference>
<evidence type="ECO:0000256" key="4">
    <source>
        <dbReference type="ARBA" id="ARBA00023098"/>
    </source>
</evidence>
<evidence type="ECO:0000256" key="14">
    <source>
        <dbReference type="SAM" id="Phobius"/>
    </source>
</evidence>
<protein>
    <recommendedName>
        <fullName evidence="6">11-beta-hydroxysteroid dehydrogenase type 2</fullName>
    </recommendedName>
    <alternativeName>
        <fullName evidence="7">Corticosteroid 11-beta-dehydrogenase isozyme 2</fullName>
    </alternativeName>
    <alternativeName>
        <fullName evidence="8">NAD-dependent 11-beta-hydroxysteroid dehydrogenase</fullName>
    </alternativeName>
</protein>
<keyword evidence="14" id="KW-0812">Transmembrane</keyword>
<dbReference type="GeneTree" id="ENSGT00940000159716"/>
<dbReference type="PANTHER" id="PTHR43313">
    <property type="entry name" value="SHORT-CHAIN DEHYDROGENASE/REDUCTASE FAMILY 9C"/>
    <property type="match status" value="1"/>
</dbReference>
<reference evidence="15 16" key="1">
    <citation type="journal article" date="2014" name="Nat. Genet.">
        <title>Whole-genome sequence of a flatfish provides insights into ZW sex chromosome evolution and adaptation to a benthic lifestyle.</title>
        <authorList>
            <person name="Chen S."/>
            <person name="Zhang G."/>
            <person name="Shao C."/>
            <person name="Huang Q."/>
            <person name="Liu G."/>
            <person name="Zhang P."/>
            <person name="Song W."/>
            <person name="An N."/>
            <person name="Chalopin D."/>
            <person name="Volff J.N."/>
            <person name="Hong Y."/>
            <person name="Li Q."/>
            <person name="Sha Z."/>
            <person name="Zhou H."/>
            <person name="Xie M."/>
            <person name="Yu Q."/>
            <person name="Liu Y."/>
            <person name="Xiang H."/>
            <person name="Wang N."/>
            <person name="Wu K."/>
            <person name="Yang C."/>
            <person name="Zhou Q."/>
            <person name="Liao X."/>
            <person name="Yang L."/>
            <person name="Hu Q."/>
            <person name="Zhang J."/>
            <person name="Meng L."/>
            <person name="Jin L."/>
            <person name="Tian Y."/>
            <person name="Lian J."/>
            <person name="Yang J."/>
            <person name="Miao G."/>
            <person name="Liu S."/>
            <person name="Liang Z."/>
            <person name="Yan F."/>
            <person name="Li Y."/>
            <person name="Sun B."/>
            <person name="Zhang H."/>
            <person name="Zhang J."/>
            <person name="Zhu Y."/>
            <person name="Du M."/>
            <person name="Zhao Y."/>
            <person name="Schartl M."/>
            <person name="Tang Q."/>
            <person name="Wang J."/>
        </authorList>
    </citation>
    <scope>NUCLEOTIDE SEQUENCE</scope>
</reference>
<keyword evidence="16" id="KW-1185">Reference proteome</keyword>
<organism evidence="15 16">
    <name type="scientific">Cynoglossus semilaevis</name>
    <name type="common">Tongue sole</name>
    <dbReference type="NCBI Taxonomy" id="244447"/>
    <lineage>
        <taxon>Eukaryota</taxon>
        <taxon>Metazoa</taxon>
        <taxon>Chordata</taxon>
        <taxon>Craniata</taxon>
        <taxon>Vertebrata</taxon>
        <taxon>Euteleostomi</taxon>
        <taxon>Actinopterygii</taxon>
        <taxon>Neopterygii</taxon>
        <taxon>Teleostei</taxon>
        <taxon>Neoteleostei</taxon>
        <taxon>Acanthomorphata</taxon>
        <taxon>Carangaria</taxon>
        <taxon>Pleuronectiformes</taxon>
        <taxon>Pleuronectoidei</taxon>
        <taxon>Cynoglossidae</taxon>
        <taxon>Cynoglossinae</taxon>
        <taxon>Cynoglossus</taxon>
    </lineage>
</organism>
<dbReference type="PROSITE" id="PS00061">
    <property type="entry name" value="ADH_SHORT"/>
    <property type="match status" value="1"/>
</dbReference>
<evidence type="ECO:0000313" key="15">
    <source>
        <dbReference type="Ensembl" id="ENSCSEP00000005950.1"/>
    </source>
</evidence>
<comment type="pathway">
    <text evidence="1">Steroid metabolism.</text>
</comment>
<dbReference type="PRINTS" id="PR00080">
    <property type="entry name" value="SDRFAMILY"/>
</dbReference>
<dbReference type="InterPro" id="IPR036291">
    <property type="entry name" value="NAD(P)-bd_dom_sf"/>
</dbReference>
<dbReference type="Ensembl" id="ENSCSET00000006014.1">
    <property type="protein sequence ID" value="ENSCSEP00000005950.1"/>
    <property type="gene ID" value="ENSCSEG00000003823.1"/>
</dbReference>
<keyword evidence="4" id="KW-0443">Lipid metabolism</keyword>
<feature type="transmembrane region" description="Helical" evidence="14">
    <location>
        <begin position="9"/>
        <end position="30"/>
    </location>
</feature>
<evidence type="ECO:0000256" key="5">
    <source>
        <dbReference type="ARBA" id="ARBA00023221"/>
    </source>
</evidence>
<dbReference type="SUPFAM" id="SSF51735">
    <property type="entry name" value="NAD(P)-binding Rossmann-fold domains"/>
    <property type="match status" value="1"/>
</dbReference>
<sequence length="437" mass="48163">MEDYTFPSWIYLAVLTVFVGGATKKILASHLSPTPVMVAWLGVTVLVERLWAICIPALLVLVLLGFVCCLYAAVRTRPSSRLPAEGKAVFITGCDSGFGNATARHLDVLGFEVFATVLDLSGEGARALQKNCSNRLTLLQVDITEPQQVNQALMETKAKLGLKGLWALVNNAGVCVNFGDTELSLMSNFRGCMEVNFFGTLSITKTFLPLLRHSKGRIITISSPAGDQSFPCLSAYGASKAALNLLFNTLRHELAPWGVQVSIILPSSYKTGNTIRVSTSESRLHCPAGGLLNSHWSTANFAICAGHSSNQAYWEEQHRTLLQTLPKSLLEDYGEDYLSETMELFHSYARQANPDLSPVVNTIVEALLTPQPQPHYFAGTGVGLMYFIHSYLPFSLSQRFLQKLFLKKKLPPRALREKSSLELNLYNNNNNNEEKPM</sequence>
<evidence type="ECO:0000256" key="6">
    <source>
        <dbReference type="ARBA" id="ARBA00040320"/>
    </source>
</evidence>
<name>A0A3P8V0E6_CYNSE</name>
<evidence type="ECO:0000256" key="1">
    <source>
        <dbReference type="ARBA" id="ARBA00004854"/>
    </source>
</evidence>
<evidence type="ECO:0000256" key="2">
    <source>
        <dbReference type="ARBA" id="ARBA00006484"/>
    </source>
</evidence>
<comment type="catalytic activity">
    <reaction evidence="9">
        <text>11beta-hydroxyandrost-4-ene-3,17-dione + NAD(+) = androst-4-ene-3,11,17-trione + NADH + H(+)</text>
        <dbReference type="Rhea" id="RHEA:69408"/>
        <dbReference type="ChEBI" id="CHEBI:2495"/>
        <dbReference type="ChEBI" id="CHEBI:15378"/>
        <dbReference type="ChEBI" id="CHEBI:27967"/>
        <dbReference type="ChEBI" id="CHEBI:57540"/>
        <dbReference type="ChEBI" id="CHEBI:57945"/>
    </reaction>
    <physiologicalReaction direction="left-to-right" evidence="9">
        <dbReference type="Rhea" id="RHEA:69409"/>
    </physiologicalReaction>
</comment>
<dbReference type="InParanoid" id="A0A3P8V0E6"/>
<comment type="catalytic activity">
    <reaction evidence="10">
        <text>an 11beta-hydroxysteroid + NAD(+) = an 11-oxosteroid + NADH + H(+)</text>
        <dbReference type="Rhea" id="RHEA:53116"/>
        <dbReference type="ChEBI" id="CHEBI:15378"/>
        <dbReference type="ChEBI" id="CHEBI:35346"/>
        <dbReference type="ChEBI" id="CHEBI:47787"/>
        <dbReference type="ChEBI" id="CHEBI:57540"/>
        <dbReference type="ChEBI" id="CHEBI:57945"/>
    </reaction>
    <physiologicalReaction direction="left-to-right" evidence="10">
        <dbReference type="Rhea" id="RHEA:53117"/>
    </physiologicalReaction>
</comment>
<proteinExistence type="inferred from homology"/>
<evidence type="ECO:0000256" key="10">
    <source>
        <dbReference type="ARBA" id="ARBA00047817"/>
    </source>
</evidence>
<dbReference type="FunCoup" id="A0A3P8V0E6">
    <property type="interactions" value="57"/>
</dbReference>
<evidence type="ECO:0000256" key="7">
    <source>
        <dbReference type="ARBA" id="ARBA00041540"/>
    </source>
</evidence>
<evidence type="ECO:0000256" key="8">
    <source>
        <dbReference type="ARBA" id="ARBA00042028"/>
    </source>
</evidence>
<dbReference type="STRING" id="244447.ENSCSEP00000005950"/>
<evidence type="ECO:0000256" key="13">
    <source>
        <dbReference type="RuleBase" id="RU000363"/>
    </source>
</evidence>
<evidence type="ECO:0000256" key="3">
    <source>
        <dbReference type="ARBA" id="ARBA00023002"/>
    </source>
</evidence>
<dbReference type="InterPro" id="IPR002347">
    <property type="entry name" value="SDR_fam"/>
</dbReference>
<evidence type="ECO:0000256" key="11">
    <source>
        <dbReference type="ARBA" id="ARBA00048218"/>
    </source>
</evidence>
<dbReference type="InterPro" id="IPR020904">
    <property type="entry name" value="Sc_DH/Rdtase_CS"/>
</dbReference>
<comment type="catalytic activity">
    <reaction evidence="12">
        <text>corticosterone + NAD(+) = 11-dehydrocorticosterone + NADH + H(+)</text>
        <dbReference type="Rhea" id="RHEA:42204"/>
        <dbReference type="ChEBI" id="CHEBI:15378"/>
        <dbReference type="ChEBI" id="CHEBI:16827"/>
        <dbReference type="ChEBI" id="CHEBI:57540"/>
        <dbReference type="ChEBI" id="CHEBI:57945"/>
        <dbReference type="ChEBI" id="CHEBI:78600"/>
    </reaction>
    <physiologicalReaction direction="left-to-right" evidence="12">
        <dbReference type="Rhea" id="RHEA:42205"/>
    </physiologicalReaction>
</comment>
<dbReference type="GO" id="GO:0070523">
    <property type="term" value="F:11-beta-hydroxysteroid dehydrogenase (NAD+) activity"/>
    <property type="evidence" value="ECO:0007669"/>
    <property type="project" value="Ensembl"/>
</dbReference>
<keyword evidence="5" id="KW-0753">Steroid metabolism</keyword>